<dbReference type="GO" id="GO:0004222">
    <property type="term" value="F:metalloendopeptidase activity"/>
    <property type="evidence" value="ECO:0007669"/>
    <property type="project" value="UniProtKB-UniRule"/>
</dbReference>
<dbReference type="OrthoDB" id="291007at2759"/>
<evidence type="ECO:0000256" key="4">
    <source>
        <dbReference type="ARBA" id="ARBA00022801"/>
    </source>
</evidence>
<evidence type="ECO:0000256" key="8">
    <source>
        <dbReference type="PROSITE-ProRule" id="PRU01211"/>
    </source>
</evidence>
<dbReference type="PROSITE" id="PS51864">
    <property type="entry name" value="ASTACIN"/>
    <property type="match status" value="1"/>
</dbReference>
<dbReference type="EC" id="3.4.24.-" evidence="9"/>
<dbReference type="InterPro" id="IPR006026">
    <property type="entry name" value="Peptidase_Metallo"/>
</dbReference>
<keyword evidence="2 8" id="KW-0645">Protease</keyword>
<gene>
    <name evidence="11" type="ORF">B4U80_09850</name>
</gene>
<feature type="domain" description="Peptidase M12A" evidence="10">
    <location>
        <begin position="4"/>
        <end position="197"/>
    </location>
</feature>
<dbReference type="AlphaFoldDB" id="A0A443S8L7"/>
<evidence type="ECO:0000256" key="6">
    <source>
        <dbReference type="ARBA" id="ARBA00023049"/>
    </source>
</evidence>
<keyword evidence="4 8" id="KW-0378">Hydrolase</keyword>
<accession>A0A443S8L7</accession>
<comment type="caution">
    <text evidence="11">The sequence shown here is derived from an EMBL/GenBank/DDBJ whole genome shotgun (WGS) entry which is preliminary data.</text>
</comment>
<feature type="binding site" evidence="8">
    <location>
        <position position="103"/>
    </location>
    <ligand>
        <name>Zn(2+)</name>
        <dbReference type="ChEBI" id="CHEBI:29105"/>
        <note>catalytic</note>
    </ligand>
</feature>
<dbReference type="PANTHER" id="PTHR10127">
    <property type="entry name" value="DISCOIDIN, CUB, EGF, LAMININ , AND ZINC METALLOPROTEASE DOMAIN CONTAINING"/>
    <property type="match status" value="1"/>
</dbReference>
<name>A0A443S8L7_9ACAR</name>
<organism evidence="11 12">
    <name type="scientific">Leptotrombidium deliense</name>
    <dbReference type="NCBI Taxonomy" id="299467"/>
    <lineage>
        <taxon>Eukaryota</taxon>
        <taxon>Metazoa</taxon>
        <taxon>Ecdysozoa</taxon>
        <taxon>Arthropoda</taxon>
        <taxon>Chelicerata</taxon>
        <taxon>Arachnida</taxon>
        <taxon>Acari</taxon>
        <taxon>Acariformes</taxon>
        <taxon>Trombidiformes</taxon>
        <taxon>Prostigmata</taxon>
        <taxon>Anystina</taxon>
        <taxon>Parasitengona</taxon>
        <taxon>Trombiculoidea</taxon>
        <taxon>Trombiculidae</taxon>
        <taxon>Leptotrombidium</taxon>
    </lineage>
</organism>
<dbReference type="GO" id="GO:0006508">
    <property type="term" value="P:proteolysis"/>
    <property type="evidence" value="ECO:0007669"/>
    <property type="project" value="UniProtKB-KW"/>
</dbReference>
<keyword evidence="3 8" id="KW-0479">Metal-binding</keyword>
<dbReference type="CDD" id="cd04280">
    <property type="entry name" value="ZnMc_astacin_like"/>
    <property type="match status" value="1"/>
</dbReference>
<dbReference type="Proteomes" id="UP000288716">
    <property type="component" value="Unassembled WGS sequence"/>
</dbReference>
<dbReference type="VEuPathDB" id="VectorBase:LDEU008179"/>
<dbReference type="GO" id="GO:0008270">
    <property type="term" value="F:zinc ion binding"/>
    <property type="evidence" value="ECO:0007669"/>
    <property type="project" value="UniProtKB-UniRule"/>
</dbReference>
<comment type="cofactor">
    <cofactor evidence="8 9">
        <name>Zn(2+)</name>
        <dbReference type="ChEBI" id="CHEBI:29105"/>
    </cofactor>
    <text evidence="8 9">Binds 1 zinc ion per subunit.</text>
</comment>
<keyword evidence="12" id="KW-1185">Reference proteome</keyword>
<evidence type="ECO:0000256" key="9">
    <source>
        <dbReference type="RuleBase" id="RU361183"/>
    </source>
</evidence>
<protein>
    <recommendedName>
        <fullName evidence="9">Metalloendopeptidase</fullName>
        <ecNumber evidence="9">3.4.24.-</ecNumber>
    </recommendedName>
</protein>
<comment type="caution">
    <text evidence="8">Lacks conserved residue(s) required for the propagation of feature annotation.</text>
</comment>
<proteinExistence type="predicted"/>
<evidence type="ECO:0000256" key="2">
    <source>
        <dbReference type="ARBA" id="ARBA00022670"/>
    </source>
</evidence>
<dbReference type="PRINTS" id="PR00480">
    <property type="entry name" value="ASTACIN"/>
</dbReference>
<evidence type="ECO:0000256" key="1">
    <source>
        <dbReference type="ARBA" id="ARBA00011245"/>
    </source>
</evidence>
<dbReference type="InterPro" id="IPR024079">
    <property type="entry name" value="MetalloPept_cat_dom_sf"/>
</dbReference>
<feature type="binding site" evidence="8">
    <location>
        <position position="93"/>
    </location>
    <ligand>
        <name>Zn(2+)</name>
        <dbReference type="ChEBI" id="CHEBI:29105"/>
        <note>catalytic</note>
    </ligand>
</feature>
<keyword evidence="5 8" id="KW-0862">Zinc</keyword>
<comment type="function">
    <text evidence="7">Zinc metalloprotease. Provoques deadhesion of endothelial cells from cell cultures, and also degradation of fibronectin, fibrinogen and gelatin in vitro. Its role in the venom is not fully understood but it might act as a spreading factor that facilitates diffusion of other venom toxins. Alternatively, it might be involved in the proteolytic processing of other venom toxins or it might play a role in extra-oral digestion of prey.</text>
</comment>
<dbReference type="SUPFAM" id="SSF55486">
    <property type="entry name" value="Metalloproteases ('zincins'), catalytic domain"/>
    <property type="match status" value="1"/>
</dbReference>
<dbReference type="Pfam" id="PF01400">
    <property type="entry name" value="Astacin"/>
    <property type="match status" value="1"/>
</dbReference>
<evidence type="ECO:0000256" key="7">
    <source>
        <dbReference type="ARBA" id="ARBA00025529"/>
    </source>
</evidence>
<feature type="active site" evidence="8">
    <location>
        <position position="94"/>
    </location>
</feature>
<keyword evidence="6 8" id="KW-0482">Metalloprotease</keyword>
<comment type="subunit">
    <text evidence="1">Monomer.</text>
</comment>
<evidence type="ECO:0000313" key="12">
    <source>
        <dbReference type="Proteomes" id="UP000288716"/>
    </source>
</evidence>
<dbReference type="Gene3D" id="3.40.390.10">
    <property type="entry name" value="Collagenase (Catalytic Domain)"/>
    <property type="match status" value="1"/>
</dbReference>
<evidence type="ECO:0000256" key="5">
    <source>
        <dbReference type="ARBA" id="ARBA00022833"/>
    </source>
</evidence>
<dbReference type="InterPro" id="IPR034035">
    <property type="entry name" value="Astacin-like_dom"/>
</dbReference>
<dbReference type="InterPro" id="IPR001506">
    <property type="entry name" value="Peptidase_M12A"/>
</dbReference>
<sequence>MLRNALSTDDFLWPNGVVPIQIHSDLDAQRDLIVSALNHFHEETCIRFKQRTDEPDFINIIADEGCYSSIGRTGGEQSISLGDGCLCKGTIIHELMHALGFYHEQNRSDRDEYVYVIYEKILEKARHEFNKLPAEANRLFTDYDYESIMQYSSNAFSVDGSDTMVPIKSGVVLTHPCYKGGLSSFDKLKISKLYKCQ</sequence>
<dbReference type="PANTHER" id="PTHR10127:SF780">
    <property type="entry name" value="METALLOENDOPEPTIDASE"/>
    <property type="match status" value="1"/>
</dbReference>
<evidence type="ECO:0000313" key="11">
    <source>
        <dbReference type="EMBL" id="RWS23861.1"/>
    </source>
</evidence>
<dbReference type="SMART" id="SM00235">
    <property type="entry name" value="ZnMc"/>
    <property type="match status" value="1"/>
</dbReference>
<dbReference type="EMBL" id="NCKV01005763">
    <property type="protein sequence ID" value="RWS23861.1"/>
    <property type="molecule type" value="Genomic_DNA"/>
</dbReference>
<evidence type="ECO:0000256" key="3">
    <source>
        <dbReference type="ARBA" id="ARBA00022723"/>
    </source>
</evidence>
<reference evidence="11 12" key="1">
    <citation type="journal article" date="2018" name="Gigascience">
        <title>Genomes of trombidid mites reveal novel predicted allergens and laterally-transferred genes associated with secondary metabolism.</title>
        <authorList>
            <person name="Dong X."/>
            <person name="Chaisiri K."/>
            <person name="Xia D."/>
            <person name="Armstrong S.D."/>
            <person name="Fang Y."/>
            <person name="Donnelly M.J."/>
            <person name="Kadowaki T."/>
            <person name="McGarry J.W."/>
            <person name="Darby A.C."/>
            <person name="Makepeace B.L."/>
        </authorList>
    </citation>
    <scope>NUCLEOTIDE SEQUENCE [LARGE SCALE GENOMIC DNA]</scope>
    <source>
        <strain evidence="11">UoL-UT</strain>
    </source>
</reference>
<feature type="binding site" evidence="8">
    <location>
        <position position="97"/>
    </location>
    <ligand>
        <name>Zn(2+)</name>
        <dbReference type="ChEBI" id="CHEBI:29105"/>
        <note>catalytic</note>
    </ligand>
</feature>
<evidence type="ECO:0000259" key="10">
    <source>
        <dbReference type="PROSITE" id="PS51864"/>
    </source>
</evidence>